<evidence type="ECO:0000313" key="10">
    <source>
        <dbReference type="Proteomes" id="UP001239445"/>
    </source>
</evidence>
<keyword evidence="10" id="KW-1185">Reference proteome</keyword>
<reference evidence="9" key="1">
    <citation type="submission" date="2023-06" db="EMBL/GenBank/DDBJ databases">
        <title>Genome-scale phylogeny and comparative genomics of the fungal order Sordariales.</title>
        <authorList>
            <consortium name="Lawrence Berkeley National Laboratory"/>
            <person name="Hensen N."/>
            <person name="Bonometti L."/>
            <person name="Westerberg I."/>
            <person name="Brannstrom I.O."/>
            <person name="Guillou S."/>
            <person name="Cros-Aarteil S."/>
            <person name="Calhoun S."/>
            <person name="Haridas S."/>
            <person name="Kuo A."/>
            <person name="Mondo S."/>
            <person name="Pangilinan J."/>
            <person name="Riley R."/>
            <person name="Labutti K."/>
            <person name="Andreopoulos B."/>
            <person name="Lipzen A."/>
            <person name="Chen C."/>
            <person name="Yanf M."/>
            <person name="Daum C."/>
            <person name="Ng V."/>
            <person name="Clum A."/>
            <person name="Steindorff A."/>
            <person name="Ohm R."/>
            <person name="Martin F."/>
            <person name="Silar P."/>
            <person name="Natvig D."/>
            <person name="Lalanne C."/>
            <person name="Gautier V."/>
            <person name="Ament-Velasquez S.L."/>
            <person name="Kruys A."/>
            <person name="Hutchinson M.I."/>
            <person name="Powell A.J."/>
            <person name="Barry K."/>
            <person name="Miller A.N."/>
            <person name="Grigoriev I.V."/>
            <person name="Debuchy R."/>
            <person name="Gladieux P."/>
            <person name="Thoren M.H."/>
            <person name="Johannesson H."/>
        </authorList>
    </citation>
    <scope>NUCLEOTIDE SEQUENCE</scope>
    <source>
        <strain evidence="9">PSN4</strain>
    </source>
</reference>
<evidence type="ECO:0000256" key="6">
    <source>
        <dbReference type="SAM" id="MobiDB-lite"/>
    </source>
</evidence>
<evidence type="ECO:0000256" key="1">
    <source>
        <dbReference type="ARBA" id="ARBA00008601"/>
    </source>
</evidence>
<dbReference type="InterPro" id="IPR000340">
    <property type="entry name" value="Dual-sp_phosphatase_cat-dom"/>
</dbReference>
<dbReference type="Proteomes" id="UP001239445">
    <property type="component" value="Unassembled WGS sequence"/>
</dbReference>
<evidence type="ECO:0000256" key="2">
    <source>
        <dbReference type="ARBA" id="ARBA00013064"/>
    </source>
</evidence>
<evidence type="ECO:0000256" key="3">
    <source>
        <dbReference type="ARBA" id="ARBA00022801"/>
    </source>
</evidence>
<feature type="region of interest" description="Disordered" evidence="6">
    <location>
        <begin position="41"/>
        <end position="60"/>
    </location>
</feature>
<dbReference type="PROSITE" id="PS50054">
    <property type="entry name" value="TYR_PHOSPHATASE_DUAL"/>
    <property type="match status" value="1"/>
</dbReference>
<comment type="similarity">
    <text evidence="1">Belongs to the protein-tyrosine phosphatase family. Non-receptor class dual specificity subfamily.</text>
</comment>
<dbReference type="EC" id="3.1.3.48" evidence="2"/>
<dbReference type="PANTHER" id="PTHR45848">
    <property type="entry name" value="DUAL SPECIFICITY PROTEIN PHOSPHATASE 12 FAMILY MEMBER"/>
    <property type="match status" value="1"/>
</dbReference>
<dbReference type="SUPFAM" id="SSF52799">
    <property type="entry name" value="(Phosphotyrosine protein) phosphatases II"/>
    <property type="match status" value="1"/>
</dbReference>
<dbReference type="InterPro" id="IPR000387">
    <property type="entry name" value="Tyr_Pase_dom"/>
</dbReference>
<dbReference type="SMART" id="SM00195">
    <property type="entry name" value="DSPc"/>
    <property type="match status" value="1"/>
</dbReference>
<comment type="caution">
    <text evidence="9">The sequence shown here is derived from an EMBL/GenBank/DDBJ whole genome shotgun (WGS) entry which is preliminary data.</text>
</comment>
<evidence type="ECO:0000313" key="9">
    <source>
        <dbReference type="EMBL" id="KAK1760141.1"/>
    </source>
</evidence>
<evidence type="ECO:0000256" key="5">
    <source>
        <dbReference type="PIRSR" id="PIRSR000941-50"/>
    </source>
</evidence>
<evidence type="ECO:0000256" key="4">
    <source>
        <dbReference type="ARBA" id="ARBA00022912"/>
    </source>
</evidence>
<dbReference type="AlphaFoldDB" id="A0AAJ0BL00"/>
<evidence type="ECO:0000259" key="8">
    <source>
        <dbReference type="PROSITE" id="PS50056"/>
    </source>
</evidence>
<evidence type="ECO:0000259" key="7">
    <source>
        <dbReference type="PROSITE" id="PS50054"/>
    </source>
</evidence>
<dbReference type="PIRSF" id="PIRSF000941">
    <property type="entry name" value="DUSP12"/>
    <property type="match status" value="1"/>
</dbReference>
<sequence>MKDAYHDVKFLSIDIDDVADADLLVHFPKMVRFIERGLYGKNRPEPQTHTGPTASAASTSGPIPTGAVLVHCAAGVSRSVTAVIAYLLWKHADRFKTGGEIDGREAVDRATRWVQQTRPSAEPNPGFKLQLEKWWEMGCPAGTDDDVERSPAYLAWSFQEELGKAARESRSPRWIDYTDRVADGGESSGLKLRCKKCRTVLATERFIIPHPAEKDRDQTGCPHFFVEALSWMRPALETGDLEGRLLCPGPKCKASVGRWAWQGFKCSCGDWVAPAIALLKSRVDEEAPAKARMALGIRMPPGARQGNES</sequence>
<feature type="domain" description="Tyrosine-protein phosphatase" evidence="7">
    <location>
        <begin position="1"/>
        <end position="140"/>
    </location>
</feature>
<dbReference type="Pfam" id="PF00782">
    <property type="entry name" value="DSPc"/>
    <property type="match status" value="1"/>
</dbReference>
<dbReference type="InterPro" id="IPR029021">
    <property type="entry name" value="Prot-tyrosine_phosphatase-like"/>
</dbReference>
<feature type="domain" description="Tyrosine specific protein phosphatases" evidence="8">
    <location>
        <begin position="25"/>
        <end position="121"/>
    </location>
</feature>
<dbReference type="GO" id="GO:0004725">
    <property type="term" value="F:protein tyrosine phosphatase activity"/>
    <property type="evidence" value="ECO:0007669"/>
    <property type="project" value="UniProtKB-EC"/>
</dbReference>
<organism evidence="9 10">
    <name type="scientific">Echria macrotheca</name>
    <dbReference type="NCBI Taxonomy" id="438768"/>
    <lineage>
        <taxon>Eukaryota</taxon>
        <taxon>Fungi</taxon>
        <taxon>Dikarya</taxon>
        <taxon>Ascomycota</taxon>
        <taxon>Pezizomycotina</taxon>
        <taxon>Sordariomycetes</taxon>
        <taxon>Sordariomycetidae</taxon>
        <taxon>Sordariales</taxon>
        <taxon>Schizotheciaceae</taxon>
        <taxon>Echria</taxon>
    </lineage>
</organism>
<feature type="compositionally biased region" description="Polar residues" evidence="6">
    <location>
        <begin position="45"/>
        <end position="60"/>
    </location>
</feature>
<dbReference type="EMBL" id="MU839827">
    <property type="protein sequence ID" value="KAK1760141.1"/>
    <property type="molecule type" value="Genomic_DNA"/>
</dbReference>
<dbReference type="PANTHER" id="PTHR45848:SF4">
    <property type="entry name" value="DUAL SPECIFICITY PROTEIN PHOSPHATASE 12"/>
    <property type="match status" value="1"/>
</dbReference>
<proteinExistence type="inferred from homology"/>
<gene>
    <name evidence="9" type="ORF">QBC47DRAFT_366477</name>
</gene>
<keyword evidence="3" id="KW-0378">Hydrolase</keyword>
<feature type="active site" description="Phosphocysteine intermediate" evidence="5">
    <location>
        <position position="72"/>
    </location>
</feature>
<dbReference type="GO" id="GO:0005634">
    <property type="term" value="C:nucleus"/>
    <property type="evidence" value="ECO:0007669"/>
    <property type="project" value="TreeGrafter"/>
</dbReference>
<dbReference type="PROSITE" id="PS50056">
    <property type="entry name" value="TYR_PHOSPHATASE_2"/>
    <property type="match status" value="1"/>
</dbReference>
<dbReference type="InterPro" id="IPR016278">
    <property type="entry name" value="DUSP12"/>
</dbReference>
<keyword evidence="4" id="KW-0904">Protein phosphatase</keyword>
<accession>A0AAJ0BL00</accession>
<protein>
    <recommendedName>
        <fullName evidence="2">protein-tyrosine-phosphatase</fullName>
        <ecNumber evidence="2">3.1.3.48</ecNumber>
    </recommendedName>
</protein>
<dbReference type="GO" id="GO:0008138">
    <property type="term" value="F:protein tyrosine/serine/threonine phosphatase activity"/>
    <property type="evidence" value="ECO:0007669"/>
    <property type="project" value="InterPro"/>
</dbReference>
<name>A0AAJ0BL00_9PEZI</name>
<dbReference type="Gene3D" id="3.90.190.10">
    <property type="entry name" value="Protein tyrosine phosphatase superfamily"/>
    <property type="match status" value="1"/>
</dbReference>
<dbReference type="InterPro" id="IPR020422">
    <property type="entry name" value="TYR_PHOSPHATASE_DUAL_dom"/>
</dbReference>